<evidence type="ECO:0000313" key="3">
    <source>
        <dbReference type="EMBL" id="KCW67201.1"/>
    </source>
</evidence>
<comment type="subcellular location">
    <subcellularLocation>
        <location evidence="1">Membrane</location>
    </subcellularLocation>
</comment>
<dbReference type="STRING" id="71139.A0A059BMS8"/>
<dbReference type="eggNOG" id="ENOG502RZ5H">
    <property type="taxonomic scope" value="Eukaryota"/>
</dbReference>
<dbReference type="PANTHER" id="PTHR31415:SF52">
    <property type="entry name" value="LATE EMBRYOGENESIS ABUNDANT (LEA) HYDROXYPROLINE-RICH GLYCOPROTEIN FAMILY-RELATED"/>
    <property type="match status" value="1"/>
</dbReference>
<dbReference type="Gramene" id="KCW67201">
    <property type="protein sequence ID" value="KCW67201"/>
    <property type="gene ID" value="EUGRSUZ_F00981"/>
</dbReference>
<evidence type="ECO:0000256" key="1">
    <source>
        <dbReference type="ARBA" id="ARBA00004370"/>
    </source>
</evidence>
<dbReference type="InParanoid" id="A0A059BMS8"/>
<proteinExistence type="predicted"/>
<reference evidence="3" key="1">
    <citation type="submission" date="2013-07" db="EMBL/GenBank/DDBJ databases">
        <title>The genome of Eucalyptus grandis.</title>
        <authorList>
            <person name="Schmutz J."/>
            <person name="Hayes R."/>
            <person name="Myburg A."/>
            <person name="Tuskan G."/>
            <person name="Grattapaglia D."/>
            <person name="Rokhsar D.S."/>
        </authorList>
    </citation>
    <scope>NUCLEOTIDE SEQUENCE</scope>
    <source>
        <tissue evidence="3">Leaf extractions</tissue>
    </source>
</reference>
<dbReference type="GO" id="GO:0005886">
    <property type="term" value="C:plasma membrane"/>
    <property type="evidence" value="ECO:0000318"/>
    <property type="project" value="GO_Central"/>
</dbReference>
<gene>
    <name evidence="3" type="ORF">EUGRSUZ_F00981</name>
</gene>
<sequence>MAESVCQCCCGFIFTCGLSALFLWLTLRVSKPSCSIRQFYLPALNRSLDQPTNATIFMNVKLSNDNKEKGIYYDPVNLTVFFYGDANRTKWFQAIPKFYQGHQKKAKKDANVTTSGVNWTVVVAKNEPSVFRVDLATTVRFKIMVWKTKRYKVIVGANVTLNDQGAKDTGKKNKDIKLKSGVGKNLGGCCFWQAGTSVVALALILLD</sequence>
<dbReference type="EMBL" id="KK198758">
    <property type="protein sequence ID" value="KCW67201.1"/>
    <property type="molecule type" value="Genomic_DNA"/>
</dbReference>
<dbReference type="FunCoup" id="A0A059BMS8">
    <property type="interactions" value="355"/>
</dbReference>
<dbReference type="GO" id="GO:0098542">
    <property type="term" value="P:defense response to other organism"/>
    <property type="evidence" value="ECO:0007669"/>
    <property type="project" value="InterPro"/>
</dbReference>
<keyword evidence="2" id="KW-0472">Membrane</keyword>
<evidence type="ECO:0000256" key="2">
    <source>
        <dbReference type="ARBA" id="ARBA00023136"/>
    </source>
</evidence>
<dbReference type="GO" id="GO:0009506">
    <property type="term" value="C:plasmodesma"/>
    <property type="evidence" value="ECO:0000318"/>
    <property type="project" value="GO_Central"/>
</dbReference>
<name>A0A059BMS8_EUCGR</name>
<accession>A0A059BMS8</accession>
<protein>
    <recommendedName>
        <fullName evidence="4">Late embryogenesis abundant protein LEA-2 subgroup domain-containing protein</fullName>
    </recommendedName>
</protein>
<dbReference type="OMA" id="KSMAPRM"/>
<dbReference type="PANTHER" id="PTHR31415">
    <property type="entry name" value="OS05G0367900 PROTEIN"/>
    <property type="match status" value="1"/>
</dbReference>
<dbReference type="AlphaFoldDB" id="A0A059BMS8"/>
<evidence type="ECO:0008006" key="4">
    <source>
        <dbReference type="Google" id="ProtNLM"/>
    </source>
</evidence>
<dbReference type="InterPro" id="IPR044839">
    <property type="entry name" value="NDR1-like"/>
</dbReference>
<organism evidence="3">
    <name type="scientific">Eucalyptus grandis</name>
    <name type="common">Flooded gum</name>
    <dbReference type="NCBI Taxonomy" id="71139"/>
    <lineage>
        <taxon>Eukaryota</taxon>
        <taxon>Viridiplantae</taxon>
        <taxon>Streptophyta</taxon>
        <taxon>Embryophyta</taxon>
        <taxon>Tracheophyta</taxon>
        <taxon>Spermatophyta</taxon>
        <taxon>Magnoliopsida</taxon>
        <taxon>eudicotyledons</taxon>
        <taxon>Gunneridae</taxon>
        <taxon>Pentapetalae</taxon>
        <taxon>rosids</taxon>
        <taxon>malvids</taxon>
        <taxon>Myrtales</taxon>
        <taxon>Myrtaceae</taxon>
        <taxon>Myrtoideae</taxon>
        <taxon>Eucalypteae</taxon>
        <taxon>Eucalyptus</taxon>
    </lineage>
</organism>